<dbReference type="Proteomes" id="UP001341840">
    <property type="component" value="Unassembled WGS sequence"/>
</dbReference>
<feature type="region of interest" description="Disordered" evidence="1">
    <location>
        <begin position="94"/>
        <end position="122"/>
    </location>
</feature>
<keyword evidence="3" id="KW-1185">Reference proteome</keyword>
<comment type="caution">
    <text evidence="2">The sequence shown here is derived from an EMBL/GenBank/DDBJ whole genome shotgun (WGS) entry which is preliminary data.</text>
</comment>
<reference evidence="2 3" key="1">
    <citation type="journal article" date="2023" name="Plants (Basel)">
        <title>Bridging the Gap: Combining Genomics and Transcriptomics Approaches to Understand Stylosanthes scabra, an Orphan Legume from the Brazilian Caatinga.</title>
        <authorList>
            <person name="Ferreira-Neto J.R.C."/>
            <person name="da Silva M.D."/>
            <person name="Binneck E."/>
            <person name="de Melo N.F."/>
            <person name="da Silva R.H."/>
            <person name="de Melo A.L.T.M."/>
            <person name="Pandolfi V."/>
            <person name="Bustamante F.O."/>
            <person name="Brasileiro-Vidal A.C."/>
            <person name="Benko-Iseppon A.M."/>
        </authorList>
    </citation>
    <scope>NUCLEOTIDE SEQUENCE [LARGE SCALE GENOMIC DNA]</scope>
    <source>
        <tissue evidence="2">Leaves</tissue>
    </source>
</reference>
<dbReference type="EMBL" id="JASCZI010272639">
    <property type="protein sequence ID" value="MED6223023.1"/>
    <property type="molecule type" value="Genomic_DNA"/>
</dbReference>
<evidence type="ECO:0000256" key="1">
    <source>
        <dbReference type="SAM" id="MobiDB-lite"/>
    </source>
</evidence>
<proteinExistence type="predicted"/>
<name>A0ABU6ZM51_9FABA</name>
<sequence>MNISDFVVVTLYPNGEMGRDADGIWFRSVSPVVFQMQPDNTLEELKCVLLRNMGAAGAMSVRRVAYRLRSIKLISRWARRYNCCAHTDCDPGGGDDDSDEDFVGNTDESSESSDGSEFVPESQARQGFLLPAPSPIPDLSSVDCHFHTLSLDEMTKVQREGFGGGGEDYGLDGGSEFQIGHRFSTREAVHMAVKNYNIRRASEYRMVESDPYKYVCRCK</sequence>
<evidence type="ECO:0000313" key="3">
    <source>
        <dbReference type="Proteomes" id="UP001341840"/>
    </source>
</evidence>
<evidence type="ECO:0000313" key="2">
    <source>
        <dbReference type="EMBL" id="MED6223023.1"/>
    </source>
</evidence>
<protein>
    <recommendedName>
        <fullName evidence="4">Transposase MuDR plant domain-containing protein</fullName>
    </recommendedName>
</protein>
<gene>
    <name evidence="2" type="ORF">PIB30_069995</name>
</gene>
<accession>A0ABU6ZM51</accession>
<evidence type="ECO:0008006" key="4">
    <source>
        <dbReference type="Google" id="ProtNLM"/>
    </source>
</evidence>
<organism evidence="2 3">
    <name type="scientific">Stylosanthes scabra</name>
    <dbReference type="NCBI Taxonomy" id="79078"/>
    <lineage>
        <taxon>Eukaryota</taxon>
        <taxon>Viridiplantae</taxon>
        <taxon>Streptophyta</taxon>
        <taxon>Embryophyta</taxon>
        <taxon>Tracheophyta</taxon>
        <taxon>Spermatophyta</taxon>
        <taxon>Magnoliopsida</taxon>
        <taxon>eudicotyledons</taxon>
        <taxon>Gunneridae</taxon>
        <taxon>Pentapetalae</taxon>
        <taxon>rosids</taxon>
        <taxon>fabids</taxon>
        <taxon>Fabales</taxon>
        <taxon>Fabaceae</taxon>
        <taxon>Papilionoideae</taxon>
        <taxon>50 kb inversion clade</taxon>
        <taxon>dalbergioids sensu lato</taxon>
        <taxon>Dalbergieae</taxon>
        <taxon>Pterocarpus clade</taxon>
        <taxon>Stylosanthes</taxon>
    </lineage>
</organism>